<feature type="region of interest" description="Disordered" evidence="1">
    <location>
        <begin position="65"/>
        <end position="93"/>
    </location>
</feature>
<evidence type="ECO:0008006" key="5">
    <source>
        <dbReference type="Google" id="ProtNLM"/>
    </source>
</evidence>
<organism evidence="3 4">
    <name type="scientific">Homarus americanus</name>
    <name type="common">American lobster</name>
    <dbReference type="NCBI Taxonomy" id="6706"/>
    <lineage>
        <taxon>Eukaryota</taxon>
        <taxon>Metazoa</taxon>
        <taxon>Ecdysozoa</taxon>
        <taxon>Arthropoda</taxon>
        <taxon>Crustacea</taxon>
        <taxon>Multicrustacea</taxon>
        <taxon>Malacostraca</taxon>
        <taxon>Eumalacostraca</taxon>
        <taxon>Eucarida</taxon>
        <taxon>Decapoda</taxon>
        <taxon>Pleocyemata</taxon>
        <taxon>Astacidea</taxon>
        <taxon>Nephropoidea</taxon>
        <taxon>Nephropidae</taxon>
        <taxon>Homarus</taxon>
    </lineage>
</organism>
<feature type="chain" id="PRO_5035152303" description="Transmembrane protein" evidence="2">
    <location>
        <begin position="35"/>
        <end position="243"/>
    </location>
</feature>
<keyword evidence="2" id="KW-0732">Signal</keyword>
<feature type="region of interest" description="Disordered" evidence="1">
    <location>
        <begin position="176"/>
        <end position="199"/>
    </location>
</feature>
<feature type="signal peptide" evidence="2">
    <location>
        <begin position="1"/>
        <end position="34"/>
    </location>
</feature>
<evidence type="ECO:0000256" key="1">
    <source>
        <dbReference type="SAM" id="MobiDB-lite"/>
    </source>
</evidence>
<comment type="caution">
    <text evidence="3">The sequence shown here is derived from an EMBL/GenBank/DDBJ whole genome shotgun (WGS) entry which is preliminary data.</text>
</comment>
<feature type="compositionally biased region" description="Low complexity" evidence="1">
    <location>
        <begin position="65"/>
        <end position="83"/>
    </location>
</feature>
<dbReference type="EMBL" id="JAHLQT010025476">
    <property type="protein sequence ID" value="KAG7164457.1"/>
    <property type="molecule type" value="Genomic_DNA"/>
</dbReference>
<dbReference type="AlphaFoldDB" id="A0A8J5JUM6"/>
<proteinExistence type="predicted"/>
<evidence type="ECO:0000313" key="4">
    <source>
        <dbReference type="Proteomes" id="UP000747542"/>
    </source>
</evidence>
<evidence type="ECO:0000313" key="3">
    <source>
        <dbReference type="EMBL" id="KAG7164457.1"/>
    </source>
</evidence>
<keyword evidence="4" id="KW-1185">Reference proteome</keyword>
<accession>A0A8J5JUM6</accession>
<sequence length="243" mass="24866">MCMFLGVSGNARMTGGLLFFTNLFIISDVGGGSGKSYLPDHHTFSTRFSPTPPAPASLTGIFAPAASSSSSTTSSPAHHTNLHPTPPTTSPLRLTTTSSILGVQLSKMSSLASLLMVVLAACVVMQVSCRPRTPEAPAVEVVDGDGNVVSHQPIPSEQYGYIVGDLQVWSHDIDISRPRPKKKKPSGPRASALISGPAETSLNVGPGTAVGAELAIGSSPAVAVSGATLTFNTPAQVVPVVGP</sequence>
<gene>
    <name evidence="3" type="ORF">Hamer_G003664</name>
</gene>
<protein>
    <recommendedName>
        <fullName evidence="5">Transmembrane protein</fullName>
    </recommendedName>
</protein>
<reference evidence="3" key="1">
    <citation type="journal article" date="2021" name="Sci. Adv.">
        <title>The American lobster genome reveals insights on longevity, neural, and immune adaptations.</title>
        <authorList>
            <person name="Polinski J.M."/>
            <person name="Zimin A.V."/>
            <person name="Clark K.F."/>
            <person name="Kohn A.B."/>
            <person name="Sadowski N."/>
            <person name="Timp W."/>
            <person name="Ptitsyn A."/>
            <person name="Khanna P."/>
            <person name="Romanova D.Y."/>
            <person name="Williams P."/>
            <person name="Greenwood S.J."/>
            <person name="Moroz L.L."/>
            <person name="Walt D.R."/>
            <person name="Bodnar A.G."/>
        </authorList>
    </citation>
    <scope>NUCLEOTIDE SEQUENCE</scope>
    <source>
        <strain evidence="3">GMGI-L3</strain>
    </source>
</reference>
<dbReference type="Proteomes" id="UP000747542">
    <property type="component" value="Unassembled WGS sequence"/>
</dbReference>
<name>A0A8J5JUM6_HOMAM</name>
<evidence type="ECO:0000256" key="2">
    <source>
        <dbReference type="SAM" id="SignalP"/>
    </source>
</evidence>